<dbReference type="GO" id="GO:0016020">
    <property type="term" value="C:membrane"/>
    <property type="evidence" value="ECO:0007669"/>
    <property type="project" value="UniProtKB-SubCell"/>
</dbReference>
<evidence type="ECO:0000256" key="6">
    <source>
        <dbReference type="SAM" id="Phobius"/>
    </source>
</evidence>
<feature type="transmembrane region" description="Helical" evidence="6">
    <location>
        <begin position="122"/>
        <end position="142"/>
    </location>
</feature>
<dbReference type="Proteomes" id="UP000316270">
    <property type="component" value="Chromosome 14"/>
</dbReference>
<sequence length="366" mass="39760">MEPSHDETERESVWKRIYRDNKGACLILLAEVAGSCMDAIVRYLQQGRRGHGMHAFQIIFARMSVTFVLSSLYMWYTQVPDFPLGKKGVRSLLAIRGLFGFFGLWCLYYSVHYLPLAEATVFRFLVPIVTAWACSIFLGQIFSKKDLAAGVAALIGVTIIAHPAAIFGHDIDSNTIGNEIDKVTPKQRLIAIGVSIIGVLGASGAYTMIRVIGSRAHALMSVNYFAFIATVGSTAILLITPGIGFVMPDNAHEWVLLVLLGTLGFILQFLLTAGLQLDRSSKATSMLYTQILFALSFDWAIWGVVPGTWSLIGGAIVIASTLWAALQTPPKPTKDSSKSTVVDEESALLGAEHVEAGTDRRASTST</sequence>
<proteinExistence type="predicted"/>
<dbReference type="OrthoDB" id="306876at2759"/>
<keyword evidence="4 6" id="KW-0472">Membrane</keyword>
<evidence type="ECO:0000256" key="3">
    <source>
        <dbReference type="ARBA" id="ARBA00022989"/>
    </source>
</evidence>
<dbReference type="EMBL" id="CP042198">
    <property type="protein sequence ID" value="QDS75965.1"/>
    <property type="molecule type" value="Genomic_DNA"/>
</dbReference>
<keyword evidence="3 6" id="KW-1133">Transmembrane helix</keyword>
<feature type="region of interest" description="Disordered" evidence="5">
    <location>
        <begin position="347"/>
        <end position="366"/>
    </location>
</feature>
<keyword evidence="9" id="KW-1185">Reference proteome</keyword>
<accession>A0A517LJY5</accession>
<organism evidence="8 9">
    <name type="scientific">Venturia effusa</name>
    <dbReference type="NCBI Taxonomy" id="50376"/>
    <lineage>
        <taxon>Eukaryota</taxon>
        <taxon>Fungi</taxon>
        <taxon>Dikarya</taxon>
        <taxon>Ascomycota</taxon>
        <taxon>Pezizomycotina</taxon>
        <taxon>Dothideomycetes</taxon>
        <taxon>Pleosporomycetidae</taxon>
        <taxon>Venturiales</taxon>
        <taxon>Venturiaceae</taxon>
        <taxon>Venturia</taxon>
    </lineage>
</organism>
<evidence type="ECO:0000259" key="7">
    <source>
        <dbReference type="Pfam" id="PF00892"/>
    </source>
</evidence>
<dbReference type="PANTHER" id="PTHR22911:SF6">
    <property type="entry name" value="SOLUTE CARRIER FAMILY 35 MEMBER G1"/>
    <property type="match status" value="1"/>
</dbReference>
<evidence type="ECO:0000313" key="9">
    <source>
        <dbReference type="Proteomes" id="UP000316270"/>
    </source>
</evidence>
<evidence type="ECO:0000256" key="5">
    <source>
        <dbReference type="SAM" id="MobiDB-lite"/>
    </source>
</evidence>
<feature type="transmembrane region" description="Helical" evidence="6">
    <location>
        <begin position="224"/>
        <end position="248"/>
    </location>
</feature>
<comment type="subcellular location">
    <subcellularLocation>
        <location evidence="1">Membrane</location>
        <topology evidence="1">Multi-pass membrane protein</topology>
    </subcellularLocation>
</comment>
<protein>
    <recommendedName>
        <fullName evidence="7">EamA domain-containing protein</fullName>
    </recommendedName>
</protein>
<feature type="transmembrane region" description="Helical" evidence="6">
    <location>
        <begin position="308"/>
        <end position="326"/>
    </location>
</feature>
<dbReference type="InterPro" id="IPR037185">
    <property type="entry name" value="EmrE-like"/>
</dbReference>
<dbReference type="InterPro" id="IPR000620">
    <property type="entry name" value="EamA_dom"/>
</dbReference>
<reference evidence="8 9" key="1">
    <citation type="submission" date="2019-07" db="EMBL/GenBank/DDBJ databases">
        <title>Finished genome of Venturia effusa.</title>
        <authorList>
            <person name="Young C.A."/>
            <person name="Cox M.P."/>
            <person name="Ganley A.R.D."/>
            <person name="David W.J."/>
        </authorList>
    </citation>
    <scope>NUCLEOTIDE SEQUENCE [LARGE SCALE GENOMIC DNA]</scope>
    <source>
        <strain evidence="9">albino</strain>
    </source>
</reference>
<gene>
    <name evidence="8" type="ORF">FKW77_003738</name>
</gene>
<feature type="domain" description="EamA" evidence="7">
    <location>
        <begin position="23"/>
        <end position="160"/>
    </location>
</feature>
<dbReference type="AlphaFoldDB" id="A0A517LJY5"/>
<dbReference type="SUPFAM" id="SSF103481">
    <property type="entry name" value="Multidrug resistance efflux transporter EmrE"/>
    <property type="match status" value="2"/>
</dbReference>
<feature type="transmembrane region" description="Helical" evidence="6">
    <location>
        <begin position="88"/>
        <end position="110"/>
    </location>
</feature>
<feature type="transmembrane region" description="Helical" evidence="6">
    <location>
        <begin position="189"/>
        <end position="212"/>
    </location>
</feature>
<evidence type="ECO:0000256" key="1">
    <source>
        <dbReference type="ARBA" id="ARBA00004141"/>
    </source>
</evidence>
<dbReference type="PANTHER" id="PTHR22911">
    <property type="entry name" value="ACYL-MALONYL CONDENSING ENZYME-RELATED"/>
    <property type="match status" value="1"/>
</dbReference>
<keyword evidence="2 6" id="KW-0812">Transmembrane</keyword>
<feature type="transmembrane region" description="Helical" evidence="6">
    <location>
        <begin position="149"/>
        <end position="169"/>
    </location>
</feature>
<feature type="transmembrane region" description="Helical" evidence="6">
    <location>
        <begin position="56"/>
        <end position="76"/>
    </location>
</feature>
<feature type="transmembrane region" description="Helical" evidence="6">
    <location>
        <begin position="254"/>
        <end position="273"/>
    </location>
</feature>
<dbReference type="Pfam" id="PF00892">
    <property type="entry name" value="EamA"/>
    <property type="match status" value="2"/>
</dbReference>
<evidence type="ECO:0000256" key="2">
    <source>
        <dbReference type="ARBA" id="ARBA00022692"/>
    </source>
</evidence>
<evidence type="ECO:0000256" key="4">
    <source>
        <dbReference type="ARBA" id="ARBA00023136"/>
    </source>
</evidence>
<feature type="domain" description="EamA" evidence="7">
    <location>
        <begin position="196"/>
        <end position="323"/>
    </location>
</feature>
<evidence type="ECO:0000313" key="8">
    <source>
        <dbReference type="EMBL" id="QDS75965.1"/>
    </source>
</evidence>
<feature type="compositionally biased region" description="Basic and acidic residues" evidence="5">
    <location>
        <begin position="352"/>
        <end position="366"/>
    </location>
</feature>
<name>A0A517LJY5_9PEZI</name>